<dbReference type="SUPFAM" id="SSF55729">
    <property type="entry name" value="Acyl-CoA N-acyltransferases (Nat)"/>
    <property type="match status" value="1"/>
</dbReference>
<feature type="region of interest" description="Disordered" evidence="2">
    <location>
        <begin position="1"/>
        <end position="20"/>
    </location>
</feature>
<dbReference type="RefSeq" id="WP_340332680.1">
    <property type="nucleotide sequence ID" value="NZ_JAZHOF010000015.1"/>
</dbReference>
<evidence type="ECO:0000256" key="2">
    <source>
        <dbReference type="SAM" id="MobiDB-lite"/>
    </source>
</evidence>
<evidence type="ECO:0000313" key="5">
    <source>
        <dbReference type="Proteomes" id="UP001378188"/>
    </source>
</evidence>
<keyword evidence="1" id="KW-0046">Antibiotic resistance</keyword>
<dbReference type="PANTHER" id="PTHR31438">
    <property type="entry name" value="LYSINE N-ACYLTRANSFERASE C17G9.06C-RELATED"/>
    <property type="match status" value="1"/>
</dbReference>
<accession>A0AAW9S375</accession>
<organism evidence="4 5">
    <name type="scientific">Microbaculum marinum</name>
    <dbReference type="NCBI Taxonomy" id="1764581"/>
    <lineage>
        <taxon>Bacteria</taxon>
        <taxon>Pseudomonadati</taxon>
        <taxon>Pseudomonadota</taxon>
        <taxon>Alphaproteobacteria</taxon>
        <taxon>Hyphomicrobiales</taxon>
        <taxon>Tepidamorphaceae</taxon>
        <taxon>Microbaculum</taxon>
    </lineage>
</organism>
<dbReference type="InterPro" id="IPR016181">
    <property type="entry name" value="Acyl_CoA_acyltransferase"/>
</dbReference>
<dbReference type="Proteomes" id="UP001378188">
    <property type="component" value="Unassembled WGS sequence"/>
</dbReference>
<dbReference type="GO" id="GO:0046677">
    <property type="term" value="P:response to antibiotic"/>
    <property type="evidence" value="ECO:0007669"/>
    <property type="project" value="UniProtKB-KW"/>
</dbReference>
<dbReference type="GO" id="GO:0016410">
    <property type="term" value="F:N-acyltransferase activity"/>
    <property type="evidence" value="ECO:0007669"/>
    <property type="project" value="TreeGrafter"/>
</dbReference>
<dbReference type="Pfam" id="PF13523">
    <property type="entry name" value="Acetyltransf_8"/>
    <property type="match status" value="1"/>
</dbReference>
<dbReference type="PROSITE" id="PS51186">
    <property type="entry name" value="GNAT"/>
    <property type="match status" value="1"/>
</dbReference>
<sequence>MPSSDAPNTEPRGESGPYGFRPVTAGDLALLRGWLQAPHFAEWWGQPDGVCEFEAAIACPATEPMIVELDGRPIAYLQCYDPHLEDGHPYRDQPRGTLGFDLSIGPAGLVGRGHGSAMLRQAVETRFASGMRRAVIDPNPGNSRAIAAYRKAGFRTLERRSTTYGEVLLMAQDAPKQDGINE</sequence>
<reference evidence="4 5" key="1">
    <citation type="submission" date="2024-02" db="EMBL/GenBank/DDBJ databases">
        <title>Genome analysis and characterization of Microbaculum marinisediminis sp. nov., isolated from marine sediment.</title>
        <authorList>
            <person name="Du Z.-J."/>
            <person name="Ye Y.-Q."/>
            <person name="Zhang Z.-R."/>
            <person name="Yuan S.-M."/>
            <person name="Zhang X.-Y."/>
        </authorList>
    </citation>
    <scope>NUCLEOTIDE SEQUENCE [LARGE SCALE GENOMIC DNA]</scope>
    <source>
        <strain evidence="4 5">SDUM1044001</strain>
    </source>
</reference>
<keyword evidence="4" id="KW-0012">Acyltransferase</keyword>
<name>A0AAW9S375_9HYPH</name>
<feature type="domain" description="N-acetyltransferase" evidence="3">
    <location>
        <begin position="18"/>
        <end position="175"/>
    </location>
</feature>
<dbReference type="PANTHER" id="PTHR31438:SF1">
    <property type="entry name" value="LYSINE N-ACYLTRANSFERASE C17G9.06C-RELATED"/>
    <property type="match status" value="1"/>
</dbReference>
<dbReference type="Gene3D" id="3.40.630.30">
    <property type="match status" value="1"/>
</dbReference>
<evidence type="ECO:0000313" key="4">
    <source>
        <dbReference type="EMBL" id="MEJ8574985.1"/>
    </source>
</evidence>
<evidence type="ECO:0000259" key="3">
    <source>
        <dbReference type="PROSITE" id="PS51186"/>
    </source>
</evidence>
<evidence type="ECO:0000256" key="1">
    <source>
        <dbReference type="ARBA" id="ARBA00023251"/>
    </source>
</evidence>
<dbReference type="AlphaFoldDB" id="A0AAW9S375"/>
<proteinExistence type="predicted"/>
<dbReference type="EC" id="2.3.1.-" evidence="4"/>
<dbReference type="InterPro" id="IPR000182">
    <property type="entry name" value="GNAT_dom"/>
</dbReference>
<dbReference type="EMBL" id="JAZHOF010000015">
    <property type="protein sequence ID" value="MEJ8574985.1"/>
    <property type="molecule type" value="Genomic_DNA"/>
</dbReference>
<keyword evidence="5" id="KW-1185">Reference proteome</keyword>
<keyword evidence="4" id="KW-0808">Transferase</keyword>
<comment type="caution">
    <text evidence="4">The sequence shown here is derived from an EMBL/GenBank/DDBJ whole genome shotgun (WGS) entry which is preliminary data.</text>
</comment>
<gene>
    <name evidence="4" type="ORF">V3328_26155</name>
</gene>
<protein>
    <submittedName>
        <fullName evidence="4">GNAT family N-acetyltransferase</fullName>
        <ecNumber evidence="4">2.3.1.-</ecNumber>
    </submittedName>
</protein>